<dbReference type="InterPro" id="IPR006528">
    <property type="entry name" value="Phage_head_morphogenesis_dom"/>
</dbReference>
<reference evidence="2 3" key="1">
    <citation type="submission" date="2020-06" db="EMBL/GenBank/DDBJ databases">
        <title>Description of novel acetic acid bacteria.</title>
        <authorList>
            <person name="Sombolestani A."/>
        </authorList>
    </citation>
    <scope>NUCLEOTIDE SEQUENCE [LARGE SCALE GENOMIC DNA]</scope>
    <source>
        <strain evidence="2 3">LMG 31431</strain>
    </source>
</reference>
<dbReference type="EMBL" id="JABXXP010000003">
    <property type="protein sequence ID" value="NVN09719.1"/>
    <property type="molecule type" value="Genomic_DNA"/>
</dbReference>
<dbReference type="Pfam" id="PF04233">
    <property type="entry name" value="Phage_Mu_F"/>
    <property type="match status" value="1"/>
</dbReference>
<sequence length="231" mass="25936">MDDSLSYWLKANYRKVEPQIAQDSAADLLQSVMNRLTHRWRKRFDEVAEQMAQHFSEAAAGHADRAFAKKLAGAGFKVKFRPSPGVTNALKATTFQNVSLIKSIAEEHMVEVNGLVMRSIIAGRDLGTLTKELQARYGIIRRRAAFIARDQNNKATATINRTRQMELGLKEAIWVHSSAGRHPRESHVKAGRERLRYDLSKGALIDGQWIHPGELPNCRCTSSVIIPGFDD</sequence>
<dbReference type="Proteomes" id="UP000534870">
    <property type="component" value="Unassembled WGS sequence"/>
</dbReference>
<evidence type="ECO:0000259" key="1">
    <source>
        <dbReference type="Pfam" id="PF04233"/>
    </source>
</evidence>
<feature type="domain" description="Phage head morphogenesis" evidence="1">
    <location>
        <begin position="112"/>
        <end position="221"/>
    </location>
</feature>
<dbReference type="AlphaFoldDB" id="A0A7Y7IST9"/>
<accession>A0A7Y7IST9</accession>
<comment type="caution">
    <text evidence="2">The sequence shown here is derived from an EMBL/GenBank/DDBJ whole genome shotgun (WGS) entry which is preliminary data.</text>
</comment>
<organism evidence="2 3">
    <name type="scientific">Nguyenibacter vanlangensis</name>
    <dbReference type="NCBI Taxonomy" id="1216886"/>
    <lineage>
        <taxon>Bacteria</taxon>
        <taxon>Pseudomonadati</taxon>
        <taxon>Pseudomonadota</taxon>
        <taxon>Alphaproteobacteria</taxon>
        <taxon>Acetobacterales</taxon>
        <taxon>Acetobacteraceae</taxon>
        <taxon>Nguyenibacter</taxon>
    </lineage>
</organism>
<evidence type="ECO:0000313" key="2">
    <source>
        <dbReference type="EMBL" id="NVN09719.1"/>
    </source>
</evidence>
<name>A0A7Y7IST9_9PROT</name>
<protein>
    <submittedName>
        <fullName evidence="2">Phage head morphogenesis protein</fullName>
    </submittedName>
</protein>
<evidence type="ECO:0000313" key="3">
    <source>
        <dbReference type="Proteomes" id="UP000534870"/>
    </source>
</evidence>
<gene>
    <name evidence="2" type="ORF">HUK84_00895</name>
</gene>
<proteinExistence type="predicted"/>